<protein>
    <submittedName>
        <fullName evidence="2">Uncharacterized protein</fullName>
    </submittedName>
</protein>
<dbReference type="RefSeq" id="WP_206295440.1">
    <property type="nucleotide sequence ID" value="NZ_CP063458.1"/>
</dbReference>
<feature type="compositionally biased region" description="Polar residues" evidence="1">
    <location>
        <begin position="86"/>
        <end position="98"/>
    </location>
</feature>
<organism evidence="2 3">
    <name type="scientific">Humisphaera borealis</name>
    <dbReference type="NCBI Taxonomy" id="2807512"/>
    <lineage>
        <taxon>Bacteria</taxon>
        <taxon>Pseudomonadati</taxon>
        <taxon>Planctomycetota</taxon>
        <taxon>Phycisphaerae</taxon>
        <taxon>Tepidisphaerales</taxon>
        <taxon>Tepidisphaeraceae</taxon>
        <taxon>Humisphaera</taxon>
    </lineage>
</organism>
<evidence type="ECO:0000313" key="2">
    <source>
        <dbReference type="EMBL" id="QOV92110.1"/>
    </source>
</evidence>
<proteinExistence type="predicted"/>
<sequence>MNSCRGAMVVLQDAALSSAAKNLPGGRRFVRRRDQKLILFAFIHTAVGLKAHGDRNTRREATWRKTKTKHSRTPVSVTMCREKKSQCQSVSALSAQRQQSHREDGELK</sequence>
<name>A0A7M2X5M8_9BACT</name>
<evidence type="ECO:0000256" key="1">
    <source>
        <dbReference type="SAM" id="MobiDB-lite"/>
    </source>
</evidence>
<gene>
    <name evidence="2" type="ORF">IPV69_12445</name>
</gene>
<dbReference type="KEGG" id="hbs:IPV69_12445"/>
<dbReference type="Proteomes" id="UP000593765">
    <property type="component" value="Chromosome"/>
</dbReference>
<dbReference type="AlphaFoldDB" id="A0A7M2X5M8"/>
<evidence type="ECO:0000313" key="3">
    <source>
        <dbReference type="Proteomes" id="UP000593765"/>
    </source>
</evidence>
<accession>A0A7M2X5M8</accession>
<reference evidence="2 3" key="1">
    <citation type="submission" date="2020-10" db="EMBL/GenBank/DDBJ databases">
        <title>Wide distribution of Phycisphaera-like planctomycetes from WD2101 soil group in peatlands and genome analysis of the first cultivated representative.</title>
        <authorList>
            <person name="Dedysh S.N."/>
            <person name="Beletsky A.V."/>
            <person name="Ivanova A."/>
            <person name="Kulichevskaya I.S."/>
            <person name="Suzina N.E."/>
            <person name="Philippov D.A."/>
            <person name="Rakitin A.L."/>
            <person name="Mardanov A.V."/>
            <person name="Ravin N.V."/>
        </authorList>
    </citation>
    <scope>NUCLEOTIDE SEQUENCE [LARGE SCALE GENOMIC DNA]</scope>
    <source>
        <strain evidence="2 3">M1803</strain>
    </source>
</reference>
<keyword evidence="3" id="KW-1185">Reference proteome</keyword>
<dbReference type="EMBL" id="CP063458">
    <property type="protein sequence ID" value="QOV92110.1"/>
    <property type="molecule type" value="Genomic_DNA"/>
</dbReference>
<feature type="region of interest" description="Disordered" evidence="1">
    <location>
        <begin position="57"/>
        <end position="108"/>
    </location>
</feature>